<comment type="caution">
    <text evidence="23">The sequence shown here is derived from an EMBL/GenBank/DDBJ whole genome shotgun (WGS) entry which is preliminary data.</text>
</comment>
<sequence>AWSRNSSDAMWDESKSIRRLGGDSSSAPSERNLASNPWKPDCDSISNVPQRRRVPWRAVRRSRTVHDPLMSPSLTDATSMAHATARRAERGLMLGIDDAIASSLPRTETHMLAIQPDGDLEPSTLAITSAGLLAESSTTLAATACGHFDQVSPRGNYGYLIEANAGTLSLQSLLPVPPPILQTTRTIKMIRHRIRATDSIESISVQYGIPISHLRRLNRIWQPNEIATRDHLYLPLRLCSPNYSIAYIEFNNRMHSEAARNRAQSELLPIDLVDVSLDPVKSPEHDSPMQGSVSATHKQLWPLIYYRDIERWAMELPEIGDRCQADGCGVNDFLPISCDRCKKKFCVAHGCAAAHSCSGLVQVPSHVGGGVATTPVSVYTRPARTGPKDVRTTSNRALTAEKQLALDIHKQNSAITGCTPAAKKAKEPRISPKIELMRLKAKASGNANTDINDRMYMLVRHQQKSIAVFEAKRALELDTLASDISTMKLGAKLAAAAPQKTSSCSSRSTSGTQRNGDENSSNGHSEQDADDKQQQVTRAQPSRWNPPPGRGSDTFSANRNWVITDFDVGRILGKGKFGRAYLARERRNNFICAIKIMYKSELEESKIEKQLRREVEIQTHLRHPNILRLYAYFHDEKRVYLVLEYAARGEMYKLLQKQGSFSEPEAANYIAQMANALEYLHKKHVIHRDIKPENLLLNAQGELKISDFGWSVHMAGSRRRTLCGTLDYLPPEMVEGRDHDESVDLWSLGVLMYEFLVGVPPFEDLQSHKATYRRIAKVDLHIPSYVSPEAADLITQLLQYDSDKRMPLHDVLEHPWLLKHVSNPRNI</sequence>
<feature type="region of interest" description="Disordered" evidence="19">
    <location>
        <begin position="495"/>
        <end position="556"/>
    </location>
</feature>
<dbReference type="GO" id="GO:0072479">
    <property type="term" value="P:response to mitotic cell cycle spindle assembly checkpoint signaling"/>
    <property type="evidence" value="ECO:0007669"/>
    <property type="project" value="UniProtKB-ARBA"/>
</dbReference>
<feature type="binding site" evidence="14 17">
    <location>
        <position position="595"/>
    </location>
    <ligand>
        <name>ATP</name>
        <dbReference type="ChEBI" id="CHEBI:30616"/>
    </ligand>
</feature>
<dbReference type="GO" id="GO:1902115">
    <property type="term" value="P:regulation of organelle assembly"/>
    <property type="evidence" value="ECO:0007669"/>
    <property type="project" value="UniProtKB-ARBA"/>
</dbReference>
<keyword evidence="10 14" id="KW-0067">ATP-binding</keyword>
<keyword evidence="4 18" id="KW-0808">Transferase</keyword>
<dbReference type="InterPro" id="IPR017441">
    <property type="entry name" value="Protein_kinase_ATP_BS"/>
</dbReference>
<dbReference type="InterPro" id="IPR030616">
    <property type="entry name" value="Aur-like"/>
</dbReference>
<proteinExistence type="inferred from homology"/>
<dbReference type="PROSITE" id="PS50011">
    <property type="entry name" value="PROTEIN_KINASE_DOM"/>
    <property type="match status" value="1"/>
</dbReference>
<dbReference type="EC" id="2.7.11.1" evidence="1 18"/>
<dbReference type="FunFam" id="1.10.510.10:FF:000235">
    <property type="entry name" value="Serine/threonine-protein kinase ark1"/>
    <property type="match status" value="1"/>
</dbReference>
<dbReference type="CDD" id="cd00118">
    <property type="entry name" value="LysM"/>
    <property type="match status" value="1"/>
</dbReference>
<dbReference type="GO" id="GO:0000776">
    <property type="term" value="C:kinetochore"/>
    <property type="evidence" value="ECO:0007669"/>
    <property type="project" value="UniProtKB-ARBA"/>
</dbReference>
<dbReference type="GO" id="GO:0008270">
    <property type="term" value="F:zinc ion binding"/>
    <property type="evidence" value="ECO:0007669"/>
    <property type="project" value="UniProtKB-KW"/>
</dbReference>
<dbReference type="GO" id="GO:0004674">
    <property type="term" value="F:protein serine/threonine kinase activity"/>
    <property type="evidence" value="ECO:0007669"/>
    <property type="project" value="UniProtKB-KW"/>
</dbReference>
<evidence type="ECO:0000256" key="11">
    <source>
        <dbReference type="ARBA" id="ARBA00047899"/>
    </source>
</evidence>
<evidence type="ECO:0000313" key="24">
    <source>
        <dbReference type="Proteomes" id="UP001150907"/>
    </source>
</evidence>
<evidence type="ECO:0000256" key="5">
    <source>
        <dbReference type="ARBA" id="ARBA00022723"/>
    </source>
</evidence>
<dbReference type="OrthoDB" id="377346at2759"/>
<evidence type="ECO:0000256" key="6">
    <source>
        <dbReference type="ARBA" id="ARBA00022741"/>
    </source>
</evidence>
<dbReference type="GO" id="GO:0005524">
    <property type="term" value="F:ATP binding"/>
    <property type="evidence" value="ECO:0007669"/>
    <property type="project" value="UniProtKB-UniRule"/>
</dbReference>
<evidence type="ECO:0000256" key="9">
    <source>
        <dbReference type="ARBA" id="ARBA00022833"/>
    </source>
</evidence>
<dbReference type="Pfam" id="PF01476">
    <property type="entry name" value="LysM"/>
    <property type="match status" value="1"/>
</dbReference>
<reference evidence="23" key="1">
    <citation type="submission" date="2022-07" db="EMBL/GenBank/DDBJ databases">
        <title>Phylogenomic reconstructions and comparative analyses of Kickxellomycotina fungi.</title>
        <authorList>
            <person name="Reynolds N.K."/>
            <person name="Stajich J.E."/>
            <person name="Barry K."/>
            <person name="Grigoriev I.V."/>
            <person name="Crous P."/>
            <person name="Smith M.E."/>
        </authorList>
    </citation>
    <scope>NUCLEOTIDE SEQUENCE</scope>
    <source>
        <strain evidence="23">IMI 214461</strain>
    </source>
</reference>
<keyword evidence="24" id="KW-1185">Reference proteome</keyword>
<evidence type="ECO:0000256" key="18">
    <source>
        <dbReference type="RuleBase" id="RU367134"/>
    </source>
</evidence>
<feature type="domain" description="Protein kinase" evidence="20">
    <location>
        <begin position="566"/>
        <end position="817"/>
    </location>
</feature>
<feature type="compositionally biased region" description="Polar residues" evidence="19">
    <location>
        <begin position="534"/>
        <end position="543"/>
    </location>
</feature>
<evidence type="ECO:0000256" key="17">
    <source>
        <dbReference type="PROSITE-ProRule" id="PRU10141"/>
    </source>
</evidence>
<feature type="non-terminal residue" evidence="23">
    <location>
        <position position="827"/>
    </location>
</feature>
<feature type="domain" description="LysM" evidence="22">
    <location>
        <begin position="190"/>
        <end position="234"/>
    </location>
</feature>
<dbReference type="PROSITE" id="PS00108">
    <property type="entry name" value="PROTEIN_KINASE_ST"/>
    <property type="match status" value="1"/>
</dbReference>
<keyword evidence="8 18" id="KW-0418">Kinase</keyword>
<dbReference type="InterPro" id="IPR008271">
    <property type="entry name" value="Ser/Thr_kinase_AS"/>
</dbReference>
<name>A0A9W8EE82_9FUNG</name>
<evidence type="ECO:0000256" key="1">
    <source>
        <dbReference type="ARBA" id="ARBA00012513"/>
    </source>
</evidence>
<dbReference type="InterPro" id="IPR036779">
    <property type="entry name" value="LysM_dom_sf"/>
</dbReference>
<evidence type="ECO:0000256" key="10">
    <source>
        <dbReference type="ARBA" id="ARBA00022840"/>
    </source>
</evidence>
<feature type="binding site" evidence="14">
    <location>
        <position position="576"/>
    </location>
    <ligand>
        <name>ATP</name>
        <dbReference type="ChEBI" id="CHEBI:30616"/>
    </ligand>
</feature>
<evidence type="ECO:0000256" key="12">
    <source>
        <dbReference type="ARBA" id="ARBA00048679"/>
    </source>
</evidence>
<evidence type="ECO:0000256" key="19">
    <source>
        <dbReference type="SAM" id="MobiDB-lite"/>
    </source>
</evidence>
<dbReference type="InterPro" id="IPR018392">
    <property type="entry name" value="LysM"/>
</dbReference>
<feature type="binding site" evidence="14">
    <location>
        <begin position="644"/>
        <end position="646"/>
    </location>
    <ligand>
        <name>ATP</name>
        <dbReference type="ChEBI" id="CHEBI:30616"/>
    </ligand>
</feature>
<evidence type="ECO:0000256" key="8">
    <source>
        <dbReference type="ARBA" id="ARBA00022777"/>
    </source>
</evidence>
<dbReference type="Gene3D" id="4.10.1110.10">
    <property type="entry name" value="AN1-like Zinc finger"/>
    <property type="match status" value="1"/>
</dbReference>
<feature type="binding site" evidence="14">
    <location>
        <position position="707"/>
    </location>
    <ligand>
        <name>ATP</name>
        <dbReference type="ChEBI" id="CHEBI:30616"/>
    </ligand>
</feature>
<evidence type="ECO:0000256" key="3">
    <source>
        <dbReference type="ARBA" id="ARBA00022527"/>
    </source>
</evidence>
<dbReference type="PROSITE" id="PS00107">
    <property type="entry name" value="PROTEIN_KINASE_ATP"/>
    <property type="match status" value="1"/>
</dbReference>
<accession>A0A9W8EE82</accession>
<feature type="domain" description="AN1-type" evidence="21">
    <location>
        <begin position="317"/>
        <end position="365"/>
    </location>
</feature>
<feature type="binding site" evidence="14">
    <location>
        <begin position="693"/>
        <end position="694"/>
    </location>
    <ligand>
        <name>ATP</name>
        <dbReference type="ChEBI" id="CHEBI:30616"/>
    </ligand>
</feature>
<feature type="compositionally biased region" description="Polar residues" evidence="19">
    <location>
        <begin position="23"/>
        <end position="35"/>
    </location>
</feature>
<feature type="active site" description="Proton acceptor" evidence="13">
    <location>
        <position position="689"/>
    </location>
</feature>
<dbReference type="InterPro" id="IPR000719">
    <property type="entry name" value="Prot_kinase_dom"/>
</dbReference>
<dbReference type="GO" id="GO:0051233">
    <property type="term" value="C:spindle midzone"/>
    <property type="evidence" value="ECO:0007669"/>
    <property type="project" value="UniProtKB-ARBA"/>
</dbReference>
<gene>
    <name evidence="23" type="primary">IPL1</name>
    <name evidence="23" type="ORF">H4R26_003845</name>
</gene>
<dbReference type="Gene3D" id="3.10.350.10">
    <property type="entry name" value="LysM domain"/>
    <property type="match status" value="1"/>
</dbReference>
<evidence type="ECO:0000256" key="7">
    <source>
        <dbReference type="ARBA" id="ARBA00022771"/>
    </source>
</evidence>
<evidence type="ECO:0000256" key="15">
    <source>
        <dbReference type="PIRSR" id="PIRSR630616-3"/>
    </source>
</evidence>
<keyword evidence="7 16" id="KW-0863">Zinc-finger</keyword>
<evidence type="ECO:0000256" key="2">
    <source>
        <dbReference type="ARBA" id="ARBA00021157"/>
    </source>
</evidence>
<dbReference type="CDD" id="cd14007">
    <property type="entry name" value="STKc_Aurora"/>
    <property type="match status" value="1"/>
</dbReference>
<dbReference type="GO" id="GO:0090266">
    <property type="term" value="P:regulation of mitotic cell cycle spindle assembly checkpoint"/>
    <property type="evidence" value="ECO:0007669"/>
    <property type="project" value="UniProtKB-ARBA"/>
</dbReference>
<comment type="catalytic activity">
    <reaction evidence="11 18">
        <text>L-threonyl-[protein] + ATP = O-phospho-L-threonyl-[protein] + ADP + H(+)</text>
        <dbReference type="Rhea" id="RHEA:46608"/>
        <dbReference type="Rhea" id="RHEA-COMP:11060"/>
        <dbReference type="Rhea" id="RHEA-COMP:11605"/>
        <dbReference type="ChEBI" id="CHEBI:15378"/>
        <dbReference type="ChEBI" id="CHEBI:30013"/>
        <dbReference type="ChEBI" id="CHEBI:30616"/>
        <dbReference type="ChEBI" id="CHEBI:61977"/>
        <dbReference type="ChEBI" id="CHEBI:456216"/>
        <dbReference type="EC" id="2.7.11.1"/>
    </reaction>
</comment>
<comment type="catalytic activity">
    <reaction evidence="12 18">
        <text>L-seryl-[protein] + ATP = O-phospho-L-seryl-[protein] + ADP + H(+)</text>
        <dbReference type="Rhea" id="RHEA:17989"/>
        <dbReference type="Rhea" id="RHEA-COMP:9863"/>
        <dbReference type="Rhea" id="RHEA-COMP:11604"/>
        <dbReference type="ChEBI" id="CHEBI:15378"/>
        <dbReference type="ChEBI" id="CHEBI:29999"/>
        <dbReference type="ChEBI" id="CHEBI:30616"/>
        <dbReference type="ChEBI" id="CHEBI:83421"/>
        <dbReference type="ChEBI" id="CHEBI:456216"/>
        <dbReference type="EC" id="2.7.11.1"/>
    </reaction>
</comment>
<evidence type="ECO:0000259" key="20">
    <source>
        <dbReference type="PROSITE" id="PS50011"/>
    </source>
</evidence>
<dbReference type="Gene3D" id="1.10.510.10">
    <property type="entry name" value="Transferase(Phosphotransferase) domain 1"/>
    <property type="match status" value="1"/>
</dbReference>
<dbReference type="PROSITE" id="PS51039">
    <property type="entry name" value="ZF_AN1"/>
    <property type="match status" value="1"/>
</dbReference>
<dbReference type="GO" id="GO:0045143">
    <property type="term" value="P:homologous chromosome segregation"/>
    <property type="evidence" value="ECO:0007669"/>
    <property type="project" value="UniProtKB-ARBA"/>
</dbReference>
<dbReference type="InterPro" id="IPR035896">
    <property type="entry name" value="AN1-like_Znf"/>
</dbReference>
<dbReference type="Pfam" id="PF00069">
    <property type="entry name" value="Pkinase"/>
    <property type="match status" value="1"/>
</dbReference>
<dbReference type="GO" id="GO:0008608">
    <property type="term" value="P:attachment of spindle microtubules to kinetochore"/>
    <property type="evidence" value="ECO:0007669"/>
    <property type="project" value="UniProtKB-ARBA"/>
</dbReference>
<dbReference type="AlphaFoldDB" id="A0A9W8EE82"/>
<keyword evidence="5" id="KW-0479">Metal-binding</keyword>
<keyword evidence="9" id="KW-0862">Zinc</keyword>
<dbReference type="PANTHER" id="PTHR24350">
    <property type="entry name" value="SERINE/THREONINE-PROTEIN KINASE IAL-RELATED"/>
    <property type="match status" value="1"/>
</dbReference>
<evidence type="ECO:0000256" key="4">
    <source>
        <dbReference type="ARBA" id="ARBA00022679"/>
    </source>
</evidence>
<evidence type="ECO:0000256" key="16">
    <source>
        <dbReference type="PROSITE-ProRule" id="PRU00449"/>
    </source>
</evidence>
<dbReference type="InterPro" id="IPR011009">
    <property type="entry name" value="Kinase-like_dom_sf"/>
</dbReference>
<dbReference type="SMART" id="SM00257">
    <property type="entry name" value="LysM"/>
    <property type="match status" value="1"/>
</dbReference>
<dbReference type="EMBL" id="JANBQF010000346">
    <property type="protein sequence ID" value="KAJ2001976.1"/>
    <property type="molecule type" value="Genomic_DNA"/>
</dbReference>
<dbReference type="Pfam" id="PF01428">
    <property type="entry name" value="zf-AN1"/>
    <property type="match status" value="1"/>
</dbReference>
<dbReference type="SUPFAM" id="SSF54106">
    <property type="entry name" value="LysM domain"/>
    <property type="match status" value="1"/>
</dbReference>
<organism evidence="23 24">
    <name type="scientific">Coemansia thaxteri</name>
    <dbReference type="NCBI Taxonomy" id="2663907"/>
    <lineage>
        <taxon>Eukaryota</taxon>
        <taxon>Fungi</taxon>
        <taxon>Fungi incertae sedis</taxon>
        <taxon>Zoopagomycota</taxon>
        <taxon>Kickxellomycotina</taxon>
        <taxon>Kickxellomycetes</taxon>
        <taxon>Kickxellales</taxon>
        <taxon>Kickxellaceae</taxon>
        <taxon>Coemansia</taxon>
    </lineage>
</organism>
<evidence type="ECO:0000256" key="14">
    <source>
        <dbReference type="PIRSR" id="PIRSR630616-2"/>
    </source>
</evidence>
<evidence type="ECO:0000259" key="22">
    <source>
        <dbReference type="PROSITE" id="PS51782"/>
    </source>
</evidence>
<dbReference type="PROSITE" id="PS51782">
    <property type="entry name" value="LYSM"/>
    <property type="match status" value="1"/>
</dbReference>
<protein>
    <recommendedName>
        <fullName evidence="2 18">Aurora kinase</fullName>
        <ecNumber evidence="1 18">2.7.11.1</ecNumber>
    </recommendedName>
</protein>
<feature type="compositionally biased region" description="Low complexity" evidence="19">
    <location>
        <begin position="501"/>
        <end position="512"/>
    </location>
</feature>
<dbReference type="SUPFAM" id="SSF56112">
    <property type="entry name" value="Protein kinase-like (PK-like)"/>
    <property type="match status" value="1"/>
</dbReference>
<dbReference type="InterPro" id="IPR000058">
    <property type="entry name" value="Znf_AN1"/>
</dbReference>
<comment type="similarity">
    <text evidence="18">Belongs to the protein kinase superfamily. Ser/Thr protein kinase family. Aurora subfamily.</text>
</comment>
<evidence type="ECO:0000313" key="23">
    <source>
        <dbReference type="EMBL" id="KAJ2001976.1"/>
    </source>
</evidence>
<evidence type="ECO:0000259" key="21">
    <source>
        <dbReference type="PROSITE" id="PS51039"/>
    </source>
</evidence>
<feature type="cross-link" description="Glycyl lysine isopeptide (Lys-Gly) (interchain with G-Cter in SUMO2)" evidence="15">
    <location>
        <position position="691"/>
    </location>
</feature>
<feature type="region of interest" description="Disordered" evidence="19">
    <location>
        <begin position="1"/>
        <end position="52"/>
    </location>
</feature>
<dbReference type="FunFam" id="3.30.200.20:FF:000042">
    <property type="entry name" value="Aurora kinase A"/>
    <property type="match status" value="1"/>
</dbReference>
<dbReference type="GO" id="GO:0032465">
    <property type="term" value="P:regulation of cytokinesis"/>
    <property type="evidence" value="ECO:0007669"/>
    <property type="project" value="UniProtKB-ARBA"/>
</dbReference>
<evidence type="ECO:0000256" key="13">
    <source>
        <dbReference type="PIRSR" id="PIRSR630616-1"/>
    </source>
</evidence>
<keyword evidence="3 18" id="KW-0723">Serine/threonine-protein kinase</keyword>
<dbReference type="SMART" id="SM00220">
    <property type="entry name" value="S_TKc"/>
    <property type="match status" value="1"/>
</dbReference>
<dbReference type="Proteomes" id="UP001150907">
    <property type="component" value="Unassembled WGS sequence"/>
</dbReference>
<keyword evidence="6 14" id="KW-0547">Nucleotide-binding</keyword>
<dbReference type="GO" id="GO:0044779">
    <property type="term" value="P:meiotic spindle checkpoint signaling"/>
    <property type="evidence" value="ECO:0007669"/>
    <property type="project" value="UniProtKB-ARBA"/>
</dbReference>
<dbReference type="SUPFAM" id="SSF118310">
    <property type="entry name" value="AN1-like Zinc finger"/>
    <property type="match status" value="1"/>
</dbReference>
<dbReference type="GO" id="GO:0032133">
    <property type="term" value="C:chromosome passenger complex"/>
    <property type="evidence" value="ECO:0007669"/>
    <property type="project" value="UniProtKB-ARBA"/>
</dbReference>